<reference evidence="5" key="1">
    <citation type="journal article" date="2013" name="Stand. Genomic Sci.">
        <title>Genome sequence of the thermophilic fresh-water bacterium Spirochaeta caldaria type strain (H1(T)), reclassification of Spirochaeta caldaria, Spirochaeta stenostrepta, and Spirochaeta zuelzerae in the genus Treponema as Treponema caldaria comb. nov., Treponema stenostrepta comb. nov., and Treponema zuelzerae comb. nov., and emendation of the genus Treponema.</title>
        <authorList>
            <person name="Abt B."/>
            <person name="Goker M."/>
            <person name="Scheuner C."/>
            <person name="Han C."/>
            <person name="Lu M."/>
            <person name="Misra M."/>
            <person name="Lapidus A."/>
            <person name="Nolan M."/>
            <person name="Lucas S."/>
            <person name="Hammon N."/>
            <person name="Deshpande S."/>
            <person name="Cheng J.F."/>
            <person name="Tapia R."/>
            <person name="Goodwin L.A."/>
            <person name="Pitluck S."/>
            <person name="Liolios K."/>
            <person name="Pagani I."/>
            <person name="Ivanova N."/>
            <person name="Mavromatis K."/>
            <person name="Mikhailova N."/>
            <person name="Huntemann M."/>
            <person name="Pati A."/>
            <person name="Chen A."/>
            <person name="Palaniappan K."/>
            <person name="Land M."/>
            <person name="Hauser L."/>
            <person name="Jeffries C.D."/>
            <person name="Rohde M."/>
            <person name="Spring S."/>
            <person name="Gronow S."/>
            <person name="Detter J.C."/>
            <person name="Bristow J."/>
            <person name="Eisen J.A."/>
            <person name="Markowitz V."/>
            <person name="Hugenholtz P."/>
            <person name="Kyrpides N.C."/>
            <person name="Woyke T."/>
            <person name="Klenk H.P."/>
        </authorList>
    </citation>
    <scope>NUCLEOTIDE SEQUENCE</scope>
    <source>
        <strain evidence="5">ATCC 51460 / DSM 7334 / H1</strain>
    </source>
</reference>
<gene>
    <name evidence="4" type="ordered locus">Spica_0470</name>
</gene>
<evidence type="ECO:0000313" key="5">
    <source>
        <dbReference type="Proteomes" id="UP000000503"/>
    </source>
</evidence>
<dbReference type="RefSeq" id="WP_013967946.1">
    <property type="nucleotide sequence ID" value="NC_015732.1"/>
</dbReference>
<dbReference type="EMBL" id="CP002868">
    <property type="protein sequence ID" value="AEJ18634.1"/>
    <property type="molecule type" value="Genomic_DNA"/>
</dbReference>
<keyword evidence="5" id="KW-1185">Reference proteome</keyword>
<organism evidence="4 5">
    <name type="scientific">Gracilinema caldarium (strain ATCC 51460 / DSM 7334 / H1)</name>
    <name type="common">Treponema caldarium</name>
    <dbReference type="NCBI Taxonomy" id="744872"/>
    <lineage>
        <taxon>Bacteria</taxon>
        <taxon>Pseudomonadati</taxon>
        <taxon>Spirochaetota</taxon>
        <taxon>Spirochaetia</taxon>
        <taxon>Spirochaetales</taxon>
        <taxon>Breznakiellaceae</taxon>
        <taxon>Gracilinema</taxon>
    </lineage>
</organism>
<keyword evidence="1 2" id="KW-0597">Phosphoprotein</keyword>
<dbReference type="Proteomes" id="UP000000503">
    <property type="component" value="Chromosome"/>
</dbReference>
<feature type="modified residue" description="4-aspartylphosphate" evidence="2">
    <location>
        <position position="131"/>
    </location>
</feature>
<proteinExistence type="predicted"/>
<protein>
    <submittedName>
        <fullName evidence="4">Response regulator receiver protein</fullName>
    </submittedName>
</protein>
<evidence type="ECO:0000259" key="3">
    <source>
        <dbReference type="PROSITE" id="PS50110"/>
    </source>
</evidence>
<evidence type="ECO:0000256" key="2">
    <source>
        <dbReference type="PROSITE-ProRule" id="PRU00169"/>
    </source>
</evidence>
<dbReference type="KEGG" id="scd:Spica_0470"/>
<dbReference type="PROSITE" id="PS50110">
    <property type="entry name" value="RESPONSE_REGULATORY"/>
    <property type="match status" value="1"/>
</dbReference>
<dbReference type="PANTHER" id="PTHR44591">
    <property type="entry name" value="STRESS RESPONSE REGULATOR PROTEIN 1"/>
    <property type="match status" value="1"/>
</dbReference>
<dbReference type="Gene3D" id="1.10.1660.10">
    <property type="match status" value="1"/>
</dbReference>
<sequence>MAKNDRKIRIFSALEVANICGVVNQTAINWIRNGYLKAFTTPGGQYRVYAEDLKSFLDERGMRIPDELSALMQDEVEWKSVLIVDDDKDLNDLMKKYLEKKLGDYIVYQAFDGFEAGKALADYRPGFIFLDIDLPGIDGHKLCRKIKEDPTFGKPFVIAMTGLDIPEEKRAILDEGADAFFGKPLDFDQVLTTIHELSIKLTAGIHE</sequence>
<dbReference type="InterPro" id="IPR041657">
    <property type="entry name" value="HTH_17"/>
</dbReference>
<dbReference type="eggNOG" id="COG0745">
    <property type="taxonomic scope" value="Bacteria"/>
</dbReference>
<dbReference type="Pfam" id="PF12728">
    <property type="entry name" value="HTH_17"/>
    <property type="match status" value="1"/>
</dbReference>
<feature type="domain" description="Response regulatory" evidence="3">
    <location>
        <begin position="80"/>
        <end position="198"/>
    </location>
</feature>
<dbReference type="STRING" id="744872.Spica_0470"/>
<dbReference type="Pfam" id="PF00072">
    <property type="entry name" value="Response_reg"/>
    <property type="match status" value="1"/>
</dbReference>
<dbReference type="SUPFAM" id="SSF52172">
    <property type="entry name" value="CheY-like"/>
    <property type="match status" value="1"/>
</dbReference>
<dbReference type="PANTHER" id="PTHR44591:SF3">
    <property type="entry name" value="RESPONSE REGULATORY DOMAIN-CONTAINING PROTEIN"/>
    <property type="match status" value="1"/>
</dbReference>
<dbReference type="InterPro" id="IPR011006">
    <property type="entry name" value="CheY-like_superfamily"/>
</dbReference>
<evidence type="ECO:0000256" key="1">
    <source>
        <dbReference type="ARBA" id="ARBA00022553"/>
    </source>
</evidence>
<dbReference type="OrthoDB" id="5416564at2"/>
<evidence type="ECO:0000313" key="4">
    <source>
        <dbReference type="EMBL" id="AEJ18634.1"/>
    </source>
</evidence>
<dbReference type="Gene3D" id="3.40.50.2300">
    <property type="match status" value="1"/>
</dbReference>
<name>F8EYQ7_GRAC1</name>
<accession>F8EYQ7</accession>
<dbReference type="HOGENOM" id="CLU_092045_0_0_12"/>
<dbReference type="InterPro" id="IPR050595">
    <property type="entry name" value="Bact_response_regulator"/>
</dbReference>
<dbReference type="SMART" id="SM00448">
    <property type="entry name" value="REC"/>
    <property type="match status" value="1"/>
</dbReference>
<dbReference type="AlphaFoldDB" id="F8EYQ7"/>
<dbReference type="GO" id="GO:0000160">
    <property type="term" value="P:phosphorelay signal transduction system"/>
    <property type="evidence" value="ECO:0007669"/>
    <property type="project" value="InterPro"/>
</dbReference>
<dbReference type="InterPro" id="IPR001789">
    <property type="entry name" value="Sig_transdc_resp-reg_receiver"/>
</dbReference>